<protein>
    <recommendedName>
        <fullName evidence="4">Lipoprotein</fullName>
    </recommendedName>
</protein>
<evidence type="ECO:0000256" key="1">
    <source>
        <dbReference type="SAM" id="SignalP"/>
    </source>
</evidence>
<evidence type="ECO:0000313" key="2">
    <source>
        <dbReference type="EMBL" id="KKZ92918.1"/>
    </source>
</evidence>
<dbReference type="RefSeq" id="WP_046955904.1">
    <property type="nucleotide sequence ID" value="NZ_LCYN01000031.1"/>
</dbReference>
<dbReference type="Gene3D" id="2.40.40.60">
    <property type="match status" value="1"/>
</dbReference>
<organism evidence="2 3">
    <name type="scientific">Bacillus wiedmannii</name>
    <dbReference type="NCBI Taxonomy" id="1890302"/>
    <lineage>
        <taxon>Bacteria</taxon>
        <taxon>Bacillati</taxon>
        <taxon>Bacillota</taxon>
        <taxon>Bacilli</taxon>
        <taxon>Bacillales</taxon>
        <taxon>Bacillaceae</taxon>
        <taxon>Bacillus</taxon>
        <taxon>Bacillus cereus group</taxon>
    </lineage>
</organism>
<accession>A0A0G8BZB6</accession>
<dbReference type="PATRIC" id="fig|1396.428.peg.6014"/>
<keyword evidence="1" id="KW-0732">Signal</keyword>
<comment type="caution">
    <text evidence="2">The sequence shown here is derived from an EMBL/GenBank/DDBJ whole genome shotgun (WGS) entry which is preliminary data.</text>
</comment>
<sequence>MKKRIGLLIVASISITMLGACSLFGTKDSPANGLSIEVEQLNEQTRNSIIDLYKDITISQDQFKIKEGSIDNNKLNIKLPTQFGDAGADTPSNLLFISRTTAEKMEKKGLIRERDNNQGDMTSAPIDSLPKIEKDETILFANKEYKDLKEITYDGKKMSTQYEGDVWLAPYRGGSNVILLIVDDTLFKEINGKEKTRQFLSFNKSLGNLNLVNQGKAPELTKEINKVNTALGTEGKEAVEFVNIKAK</sequence>
<gene>
    <name evidence="2" type="ORF">B4147_2154</name>
</gene>
<dbReference type="AlphaFoldDB" id="A0A0G8BZB6"/>
<feature type="chain" id="PRO_5038355468" description="Lipoprotein" evidence="1">
    <location>
        <begin position="20"/>
        <end position="247"/>
    </location>
</feature>
<dbReference type="PROSITE" id="PS51257">
    <property type="entry name" value="PROKAR_LIPOPROTEIN"/>
    <property type="match status" value="1"/>
</dbReference>
<dbReference type="Proteomes" id="UP000035350">
    <property type="component" value="Unassembled WGS sequence"/>
</dbReference>
<evidence type="ECO:0000313" key="3">
    <source>
        <dbReference type="Proteomes" id="UP000035350"/>
    </source>
</evidence>
<evidence type="ECO:0008006" key="4">
    <source>
        <dbReference type="Google" id="ProtNLM"/>
    </source>
</evidence>
<dbReference type="InterPro" id="IPR035253">
    <property type="entry name" value="Lipoprotein_22_bac"/>
</dbReference>
<name>A0A0G8BZB6_9BACI</name>
<feature type="signal peptide" evidence="1">
    <location>
        <begin position="1"/>
        <end position="19"/>
    </location>
</feature>
<dbReference type="Pfam" id="PF17294">
    <property type="entry name" value="Lipoprotein_22"/>
    <property type="match status" value="1"/>
</dbReference>
<reference evidence="2 3" key="1">
    <citation type="journal article" date="2015" name="Genome Announc.">
        <title>Next-Generation Whole-Genome Sequencing of Eight Strains of Bacillus cereus, Isolated from Food.</title>
        <authorList>
            <person name="Krawczyk A.O."/>
            <person name="de Jong A."/>
            <person name="Eijlander R.T."/>
            <person name="Berendsen E.M."/>
            <person name="Holsappel S."/>
            <person name="Wells-Bennik M.H."/>
            <person name="Kuipers O.P."/>
        </authorList>
    </citation>
    <scope>NUCLEOTIDE SEQUENCE [LARGE SCALE GENOMIC DNA]</scope>
    <source>
        <strain evidence="2 3">B4147</strain>
    </source>
</reference>
<dbReference type="NCBIfam" id="NF009121">
    <property type="entry name" value="PRK12473.1"/>
    <property type="match status" value="1"/>
</dbReference>
<reference evidence="3" key="2">
    <citation type="submission" date="2015-04" db="EMBL/GenBank/DDBJ databases">
        <title>Draft Genome Sequences of Eight Spore-Forming Food Isolates of Bacillus cereus Genome sequencing.</title>
        <authorList>
            <person name="Krawcyk A.O."/>
            <person name="de Jong A."/>
            <person name="Eijlander R.T."/>
            <person name="Berendsen E.M."/>
            <person name="Holsappel S."/>
            <person name="Wells-Bennik M."/>
            <person name="Kuipers O.P."/>
        </authorList>
    </citation>
    <scope>NUCLEOTIDE SEQUENCE [LARGE SCALE GENOMIC DNA]</scope>
    <source>
        <strain evidence="3">B4147</strain>
    </source>
</reference>
<dbReference type="EMBL" id="LCYN01000031">
    <property type="protein sequence ID" value="KKZ92918.1"/>
    <property type="molecule type" value="Genomic_DNA"/>
</dbReference>
<proteinExistence type="predicted"/>